<dbReference type="InterPro" id="IPR024934">
    <property type="entry name" value="Rubredoxin-like_dom"/>
</dbReference>
<dbReference type="InterPro" id="IPR052364">
    <property type="entry name" value="Rubrerythrin"/>
</dbReference>
<keyword evidence="3" id="KW-0479">Metal-binding</keyword>
<dbReference type="Pfam" id="PF02915">
    <property type="entry name" value="Rubrerythrin"/>
    <property type="match status" value="1"/>
</dbReference>
<evidence type="ECO:0000256" key="4">
    <source>
        <dbReference type="ARBA" id="ARBA00022982"/>
    </source>
</evidence>
<dbReference type="InterPro" id="IPR003251">
    <property type="entry name" value="Rr_diiron-bd_dom"/>
</dbReference>
<name>A0A174UA40_9CLOT</name>
<dbReference type="SUPFAM" id="SSF57802">
    <property type="entry name" value="Rubredoxin-like"/>
    <property type="match status" value="1"/>
</dbReference>
<dbReference type="InterPro" id="IPR048574">
    <property type="entry name" value="RUBY_RBDX"/>
</dbReference>
<dbReference type="InterPro" id="IPR009078">
    <property type="entry name" value="Ferritin-like_SF"/>
</dbReference>
<dbReference type="CDD" id="cd01041">
    <property type="entry name" value="Rubrerythrin"/>
    <property type="match status" value="1"/>
</dbReference>
<evidence type="ECO:0000313" key="9">
    <source>
        <dbReference type="Proteomes" id="UP000095563"/>
    </source>
</evidence>
<comment type="cofactor">
    <cofactor evidence="1">
        <name>Fe(3+)</name>
        <dbReference type="ChEBI" id="CHEBI:29034"/>
    </cofactor>
</comment>
<dbReference type="PANTHER" id="PTHR43865">
    <property type="entry name" value="RUBRERYTHRIN-RELATED"/>
    <property type="match status" value="1"/>
</dbReference>
<dbReference type="GO" id="GO:0005506">
    <property type="term" value="F:iron ion binding"/>
    <property type="evidence" value="ECO:0007669"/>
    <property type="project" value="InterPro"/>
</dbReference>
<keyword evidence="5" id="KW-0408">Iron</keyword>
<dbReference type="GO" id="GO:0016491">
    <property type="term" value="F:oxidoreductase activity"/>
    <property type="evidence" value="ECO:0007669"/>
    <property type="project" value="InterPro"/>
</dbReference>
<keyword evidence="4" id="KW-0249">Electron transport</keyword>
<dbReference type="RefSeq" id="WP_055208052.1">
    <property type="nucleotide sequence ID" value="NZ_CZBO01000004.1"/>
</dbReference>
<dbReference type="AlphaFoldDB" id="A0A174UA40"/>
<evidence type="ECO:0000256" key="5">
    <source>
        <dbReference type="ARBA" id="ARBA00023004"/>
    </source>
</evidence>
<organism evidence="8 9">
    <name type="scientific">Clostridium baratii</name>
    <dbReference type="NCBI Taxonomy" id="1561"/>
    <lineage>
        <taxon>Bacteria</taxon>
        <taxon>Bacillati</taxon>
        <taxon>Bacillota</taxon>
        <taxon>Clostridia</taxon>
        <taxon>Eubacteriales</taxon>
        <taxon>Clostridiaceae</taxon>
        <taxon>Clostridium</taxon>
    </lineage>
</organism>
<evidence type="ECO:0000259" key="6">
    <source>
        <dbReference type="PROSITE" id="PS50903"/>
    </source>
</evidence>
<proteinExistence type="predicted"/>
<dbReference type="EMBL" id="CZBO01000004">
    <property type="protein sequence ID" value="CUQ17581.1"/>
    <property type="molecule type" value="Genomic_DNA"/>
</dbReference>
<dbReference type="InterPro" id="IPR012347">
    <property type="entry name" value="Ferritin-like"/>
</dbReference>
<dbReference type="CDD" id="cd00729">
    <property type="entry name" value="rubredoxin_SM"/>
    <property type="match status" value="1"/>
</dbReference>
<dbReference type="SUPFAM" id="SSF47240">
    <property type="entry name" value="Ferritin-like"/>
    <property type="match status" value="1"/>
</dbReference>
<dbReference type="Proteomes" id="UP000095563">
    <property type="component" value="Unassembled WGS sequence"/>
</dbReference>
<feature type="domain" description="Ferritin-like diiron" evidence="7">
    <location>
        <begin position="2"/>
        <end position="133"/>
    </location>
</feature>
<sequence length="178" mass="21088">MNLKGSNTEKNLYKTFAGESRARTKYNLYAEKAREEGFRWVGKIFDETAGNEFAHAREAFRRYLMKVGTTEENLIEAAMGEKDEDENIYKEFERVANEEGFKEIATFFKELREVEESHKVRFLSLAERIRTDRMFKSDKVTYWQCMNCGYIHEGLEAPLICPLCKFKREYFMPYCKKG</sequence>
<dbReference type="PANTHER" id="PTHR43865:SF1">
    <property type="entry name" value="RUBRERYTHRIN-RELATED"/>
    <property type="match status" value="1"/>
</dbReference>
<dbReference type="Pfam" id="PF21349">
    <property type="entry name" value="RUBY_RBDX"/>
    <property type="match status" value="1"/>
</dbReference>
<dbReference type="PROSITE" id="PS50905">
    <property type="entry name" value="FERRITIN_LIKE"/>
    <property type="match status" value="1"/>
</dbReference>
<evidence type="ECO:0000256" key="1">
    <source>
        <dbReference type="ARBA" id="ARBA00001965"/>
    </source>
</evidence>
<evidence type="ECO:0000256" key="2">
    <source>
        <dbReference type="ARBA" id="ARBA00022448"/>
    </source>
</evidence>
<dbReference type="InterPro" id="IPR009040">
    <property type="entry name" value="Ferritin-like_diiron"/>
</dbReference>
<accession>A0A174UA40</accession>
<dbReference type="Gene3D" id="1.20.1260.10">
    <property type="match status" value="1"/>
</dbReference>
<reference evidence="8 9" key="1">
    <citation type="submission" date="2015-09" db="EMBL/GenBank/DDBJ databases">
        <authorList>
            <consortium name="Pathogen Informatics"/>
        </authorList>
    </citation>
    <scope>NUCLEOTIDE SEQUENCE [LARGE SCALE GENOMIC DNA]</scope>
    <source>
        <strain evidence="8 9">2789STDY5834956</strain>
    </source>
</reference>
<dbReference type="PROSITE" id="PS50903">
    <property type="entry name" value="RUBREDOXIN_LIKE"/>
    <property type="match status" value="1"/>
</dbReference>
<evidence type="ECO:0000256" key="3">
    <source>
        <dbReference type="ARBA" id="ARBA00022723"/>
    </source>
</evidence>
<protein>
    <submittedName>
        <fullName evidence="8">Rubrerythrin</fullName>
    </submittedName>
</protein>
<feature type="domain" description="Rubredoxin-like" evidence="6">
    <location>
        <begin position="140"/>
        <end position="174"/>
    </location>
</feature>
<keyword evidence="2" id="KW-0813">Transport</keyword>
<gene>
    <name evidence="8" type="primary">rbr</name>
    <name evidence="8" type="ORF">ERS852568_02222</name>
</gene>
<evidence type="ECO:0000313" key="8">
    <source>
        <dbReference type="EMBL" id="CUQ17581.1"/>
    </source>
</evidence>
<dbReference type="Gene3D" id="2.20.28.10">
    <property type="match status" value="1"/>
</dbReference>
<evidence type="ECO:0000259" key="7">
    <source>
        <dbReference type="PROSITE" id="PS50905"/>
    </source>
</evidence>